<feature type="chain" id="PRO_5038647461" description="Fimbrillin family protein" evidence="1">
    <location>
        <begin position="21"/>
        <end position="935"/>
    </location>
</feature>
<name>A0A9D1ZGI0_9BACE</name>
<evidence type="ECO:0000313" key="3">
    <source>
        <dbReference type="Proteomes" id="UP000886851"/>
    </source>
</evidence>
<accession>A0A9D1ZGI0</accession>
<dbReference type="PROSITE" id="PS51257">
    <property type="entry name" value="PROKAR_LIPOPROTEIN"/>
    <property type="match status" value="1"/>
</dbReference>
<sequence length="935" mass="101099">MKTKLYFAALALPLAFGACTNDDFETVSPNQGADGELVEVGPGFAISASKGGNDAATRGQWIKTESGLNYAWWPNYVYDEKDGKYEAVRDEIGLCWVGQSVGTNVYTNYRFQHAGWLNEDETTAEIDACEPYEIENGYELKGELSWDQDKYNLLKDENSLKSTALDLLKGKYDTESNQYLATVGGTSRNLNSAFFRTPSETLFKGDYIAYLPFTPEMTEAGAVLAHSPKEVTVAYDEVGNDANKSLKFSHLGSEMFMYAYAPGLVGGTQASNFSFKHLSGLIQIKARGDFSYWKGGANANGNSGVTSVTIVDSEGKFITEVGLDASKIVAEGDGASTGSALYVPGTAKYTNMLTANIDNTNSNIPQGNNEELSIVIPALPTKTGALKVIIYNHDLKLSAVYDKEAIEVVPGRPVTIDLGNIDIKQFTEKIATTEKALYQMTNSQNGTAVTGDEIELLGDIELGTFDKDGWTMGRNVTIKGGKIIVPKNYKWNIGSSVTIDSDLEIENGGCCDDNGLLMIGKNRASLKVALNGTIDNYGDIQFLVASTATTDKKNVTTITGKLNNHETLVKETGETNYANITISPLTQVDLKGATVVNNGNIEIKAVGNNSSAEDGQLELDKDASITNNHNFANAGNVNSRGGKLQNEAEGWIIDRVSAQWGETQPVNNGGQYVCEVNGQTRLHYALNIQELTTRVRFISLDAQPSHGTGGATYDGKTYTKAPFDLTGVKKPNIDFEIGKVVAESGEAIRFFTNDVEKKGEDVEIGDLIITSGSLDIMNFTKYDATTKKYVNATLKVKDIIVDGEKAYNSKLTNNLIEVSGNVEVKNMAKGQKVTFGGIAVTNGVYALSEMRIGGNFTVGSTDKTEKAAVEFNNNNRTDMKGNFSLYKNASCDIKVATSTTIDNWAAEVWASAIAVNEGTWANSTRVKVGSHPLFK</sequence>
<dbReference type="EMBL" id="DXCV01000002">
    <property type="protein sequence ID" value="HIY87111.1"/>
    <property type="molecule type" value="Genomic_DNA"/>
</dbReference>
<feature type="signal peptide" evidence="1">
    <location>
        <begin position="1"/>
        <end position="20"/>
    </location>
</feature>
<evidence type="ECO:0000256" key="1">
    <source>
        <dbReference type="SAM" id="SignalP"/>
    </source>
</evidence>
<dbReference type="Proteomes" id="UP000886851">
    <property type="component" value="Unassembled WGS sequence"/>
</dbReference>
<evidence type="ECO:0000313" key="2">
    <source>
        <dbReference type="EMBL" id="HIY87111.1"/>
    </source>
</evidence>
<reference evidence="2" key="1">
    <citation type="journal article" date="2021" name="PeerJ">
        <title>Extensive microbial diversity within the chicken gut microbiome revealed by metagenomics and culture.</title>
        <authorList>
            <person name="Gilroy R."/>
            <person name="Ravi A."/>
            <person name="Getino M."/>
            <person name="Pursley I."/>
            <person name="Horton D.L."/>
            <person name="Alikhan N.F."/>
            <person name="Baker D."/>
            <person name="Gharbi K."/>
            <person name="Hall N."/>
            <person name="Watson M."/>
            <person name="Adriaenssens E.M."/>
            <person name="Foster-Nyarko E."/>
            <person name="Jarju S."/>
            <person name="Secka A."/>
            <person name="Antonio M."/>
            <person name="Oren A."/>
            <person name="Chaudhuri R.R."/>
            <person name="La Ragione R."/>
            <person name="Hildebrand F."/>
            <person name="Pallen M.J."/>
        </authorList>
    </citation>
    <scope>NUCLEOTIDE SEQUENCE</scope>
    <source>
        <strain evidence="2">Gambia2-208</strain>
    </source>
</reference>
<protein>
    <recommendedName>
        <fullName evidence="4">Fimbrillin family protein</fullName>
    </recommendedName>
</protein>
<dbReference type="AlphaFoldDB" id="A0A9D1ZGI0"/>
<gene>
    <name evidence="2" type="ORF">H9824_00155</name>
</gene>
<comment type="caution">
    <text evidence="2">The sequence shown here is derived from an EMBL/GenBank/DDBJ whole genome shotgun (WGS) entry which is preliminary data.</text>
</comment>
<keyword evidence="1" id="KW-0732">Signal</keyword>
<proteinExistence type="predicted"/>
<evidence type="ECO:0008006" key="4">
    <source>
        <dbReference type="Google" id="ProtNLM"/>
    </source>
</evidence>
<reference evidence="2" key="2">
    <citation type="submission" date="2021-04" db="EMBL/GenBank/DDBJ databases">
        <authorList>
            <person name="Gilroy R."/>
        </authorList>
    </citation>
    <scope>NUCLEOTIDE SEQUENCE</scope>
    <source>
        <strain evidence="2">Gambia2-208</strain>
    </source>
</reference>
<organism evidence="2 3">
    <name type="scientific">Candidatus Bacteroides pullicola</name>
    <dbReference type="NCBI Taxonomy" id="2838475"/>
    <lineage>
        <taxon>Bacteria</taxon>
        <taxon>Pseudomonadati</taxon>
        <taxon>Bacteroidota</taxon>
        <taxon>Bacteroidia</taxon>
        <taxon>Bacteroidales</taxon>
        <taxon>Bacteroidaceae</taxon>
        <taxon>Bacteroides</taxon>
    </lineage>
</organism>